<protein>
    <submittedName>
        <fullName evidence="1">Cubilin-like protein</fullName>
    </submittedName>
</protein>
<reference evidence="1" key="1">
    <citation type="submission" date="2013-06" db="EMBL/GenBank/DDBJ databases">
        <authorList>
            <person name="Groh K."/>
        </authorList>
    </citation>
    <scope>NUCLEOTIDE SEQUENCE</scope>
    <source>
        <tissue evidence="1">Antennules</tissue>
    </source>
</reference>
<reference evidence="1" key="2">
    <citation type="submission" date="2014-02" db="EMBL/GenBank/DDBJ databases">
        <title>The hermit crab's nose antennal transcriptomics.</title>
        <authorList>
            <person name="Groh K.C."/>
            <person name="Vogel H."/>
            <person name="Stensmyr M.C."/>
            <person name="Grosse-Wilde E."/>
            <person name="Hansson B.S."/>
        </authorList>
    </citation>
    <scope>NUCLEOTIDE SEQUENCE</scope>
    <source>
        <tissue evidence="1">Antennules</tissue>
    </source>
</reference>
<dbReference type="EMBL" id="HABX01000034">
    <property type="protein sequence ID" value="CDK12478.1"/>
    <property type="molecule type" value="Transcribed_RNA"/>
</dbReference>
<dbReference type="AlphaFoldDB" id="W6MH06"/>
<name>W6MH06_PAGBR</name>
<dbReference type="SUPFAM" id="SSF49854">
    <property type="entry name" value="Spermadhesin, CUB domain"/>
    <property type="match status" value="1"/>
</dbReference>
<proteinExistence type="predicted"/>
<gene>
    <name evidence="1" type="primary">cubilin-like</name>
</gene>
<organism evidence="1">
    <name type="scientific">Pagurus bernhardus</name>
    <name type="common">Common hermit crab</name>
    <name type="synonym">Eupagurus bernhardus</name>
    <dbReference type="NCBI Taxonomy" id="174397"/>
    <lineage>
        <taxon>Eukaryota</taxon>
        <taxon>Metazoa</taxon>
        <taxon>Ecdysozoa</taxon>
        <taxon>Arthropoda</taxon>
        <taxon>Crustacea</taxon>
        <taxon>Multicrustacea</taxon>
        <taxon>Malacostraca</taxon>
        <taxon>Eumalacostraca</taxon>
        <taxon>Eucarida</taxon>
        <taxon>Decapoda</taxon>
        <taxon>Pleocyemata</taxon>
        <taxon>Anomura</taxon>
        <taxon>Paguroidea</taxon>
        <taxon>Paguridae</taxon>
        <taxon>Pagurus</taxon>
    </lineage>
</organism>
<evidence type="ECO:0000313" key="1">
    <source>
        <dbReference type="EMBL" id="CDK12478.1"/>
    </source>
</evidence>
<dbReference type="InterPro" id="IPR035914">
    <property type="entry name" value="Sperma_CUB_dom_sf"/>
</dbReference>
<sequence>GDKVVITYINGKQLDLCKNIKSGKVILQVPAYNFRVDFVSNGKKTNTGFDITFTESEEWDRADCHETINLAMNEERTIETPFQKKRWTPLCEWHLIGPEDSRINIMTLDAKMIENPGCNEEYMVLHGNKDPSYPVDSSILLCNTTVINNIMMDSNQLNVVYKGAKVASQGFVLTVQAVPLTP</sequence>
<feature type="non-terminal residue" evidence="1">
    <location>
        <position position="1"/>
    </location>
</feature>
<accession>W6MH06</accession>
<dbReference type="Gene3D" id="2.60.120.290">
    <property type="entry name" value="Spermadhesin, CUB domain"/>
    <property type="match status" value="1"/>
</dbReference>